<dbReference type="InterPro" id="IPR036390">
    <property type="entry name" value="WH_DNA-bd_sf"/>
</dbReference>
<proteinExistence type="predicted"/>
<feature type="region of interest" description="Disordered" evidence="1">
    <location>
        <begin position="279"/>
        <end position="298"/>
    </location>
</feature>
<feature type="compositionally biased region" description="Basic and acidic residues" evidence="1">
    <location>
        <begin position="279"/>
        <end position="297"/>
    </location>
</feature>
<evidence type="ECO:0000256" key="1">
    <source>
        <dbReference type="SAM" id="MobiDB-lite"/>
    </source>
</evidence>
<dbReference type="STRING" id="52441.SAMN05216302_10523"/>
<name>A0A1I4GE21_9PROT</name>
<dbReference type="AlphaFoldDB" id="A0A1I4GE21"/>
<evidence type="ECO:0000313" key="3">
    <source>
        <dbReference type="Proteomes" id="UP000199533"/>
    </source>
</evidence>
<keyword evidence="3" id="KW-1185">Reference proteome</keyword>
<evidence type="ECO:0000313" key="2">
    <source>
        <dbReference type="EMBL" id="SFL27760.1"/>
    </source>
</evidence>
<organism evidence="2 3">
    <name type="scientific">Nitrosomonas aestuarii</name>
    <dbReference type="NCBI Taxonomy" id="52441"/>
    <lineage>
        <taxon>Bacteria</taxon>
        <taxon>Pseudomonadati</taxon>
        <taxon>Pseudomonadota</taxon>
        <taxon>Betaproteobacteria</taxon>
        <taxon>Nitrosomonadales</taxon>
        <taxon>Nitrosomonadaceae</taxon>
        <taxon>Nitrosomonas</taxon>
    </lineage>
</organism>
<accession>A0A1I4GE21</accession>
<dbReference type="Proteomes" id="UP000199533">
    <property type="component" value="Unassembled WGS sequence"/>
</dbReference>
<dbReference type="SUPFAM" id="SSF46785">
    <property type="entry name" value="Winged helix' DNA-binding domain"/>
    <property type="match status" value="1"/>
</dbReference>
<sequence length="394" mass="44895">MWTFVSPPDYEIPGLPAHSAMANAWVTFKQIFRRVDESSQTLVKQESELRSLSHVRLEHLVPFLDLRVVSEALNASVVDWLAADDSDRSVKWIIGQPYADHAQTVRLWGERHQAITIASPSCEQILAGKVSWLDDWPKNGQLWVLPNLEHCFLRHPDGLKFVRLLFERIDSGRFGRGMIGCDSWAWSFLQRIWPVSQTDVLTLQAFDGLRLVQLLSGMTASRSDKRIRFRSAANGEDILAVPSDADQVHSEITRLAAHCRGNVGIALHYWRRCLRSEAETDTRKPNDQEETEQKNELSEESVWVASVLPEPVLPVGMEEDSTLLLHVLLIHGGLPGSVLSELLPLSHPLCMTLLQRLQRIGFVQYRNDRWSIHELAYSFVRNLLHGRAYLVDDF</sequence>
<gene>
    <name evidence="2" type="ORF">SAMN05216302_10523</name>
</gene>
<reference evidence="3" key="1">
    <citation type="submission" date="2016-10" db="EMBL/GenBank/DDBJ databases">
        <authorList>
            <person name="Varghese N."/>
            <person name="Submissions S."/>
        </authorList>
    </citation>
    <scope>NUCLEOTIDE SEQUENCE [LARGE SCALE GENOMIC DNA]</scope>
    <source>
        <strain evidence="3">Nm69</strain>
    </source>
</reference>
<protein>
    <submittedName>
        <fullName evidence="2">Uncharacterized protein</fullName>
    </submittedName>
</protein>
<dbReference type="EMBL" id="FOSP01000052">
    <property type="protein sequence ID" value="SFL27760.1"/>
    <property type="molecule type" value="Genomic_DNA"/>
</dbReference>